<dbReference type="KEGG" id="maes:Ga0123461_0836"/>
<evidence type="ECO:0000256" key="1">
    <source>
        <dbReference type="SAM" id="Phobius"/>
    </source>
</evidence>
<feature type="transmembrane region" description="Helical" evidence="1">
    <location>
        <begin position="12"/>
        <end position="37"/>
    </location>
</feature>
<proteinExistence type="predicted"/>
<keyword evidence="1" id="KW-1133">Transmembrane helix</keyword>
<evidence type="ECO:0000259" key="2">
    <source>
        <dbReference type="Pfam" id="PF13386"/>
    </source>
</evidence>
<evidence type="ECO:0000313" key="4">
    <source>
        <dbReference type="Proteomes" id="UP000231701"/>
    </source>
</evidence>
<dbReference type="Pfam" id="PF13386">
    <property type="entry name" value="DsbD_2"/>
    <property type="match status" value="1"/>
</dbReference>
<protein>
    <submittedName>
        <fullName evidence="3">Sulfite exporter TauE/SafE</fullName>
    </submittedName>
</protein>
<keyword evidence="1" id="KW-0472">Membrane</keyword>
<dbReference type="InterPro" id="IPR039447">
    <property type="entry name" value="UreH-like_TM_dom"/>
</dbReference>
<feature type="domain" description="Urease accessory protein UreH-like transmembrane" evidence="2">
    <location>
        <begin position="11"/>
        <end position="204"/>
    </location>
</feature>
<dbReference type="Proteomes" id="UP000231701">
    <property type="component" value="Chromosome"/>
</dbReference>
<organism evidence="3 4">
    <name type="scientific">Mariprofundus aestuarium</name>
    <dbReference type="NCBI Taxonomy" id="1921086"/>
    <lineage>
        <taxon>Bacteria</taxon>
        <taxon>Pseudomonadati</taxon>
        <taxon>Pseudomonadota</taxon>
        <taxon>Candidatius Mariprofundia</taxon>
        <taxon>Mariprofundales</taxon>
        <taxon>Mariprofundaceae</taxon>
        <taxon>Mariprofundus</taxon>
    </lineage>
</organism>
<dbReference type="EMBL" id="CP018799">
    <property type="protein sequence ID" value="ATX79256.1"/>
    <property type="molecule type" value="Genomic_DNA"/>
</dbReference>
<accession>A0A2K8L4U8</accession>
<feature type="transmembrane region" description="Helical" evidence="1">
    <location>
        <begin position="149"/>
        <end position="172"/>
    </location>
</feature>
<dbReference type="AlphaFoldDB" id="A0A2K8L4U8"/>
<feature type="transmembrane region" description="Helical" evidence="1">
    <location>
        <begin position="58"/>
        <end position="77"/>
    </location>
</feature>
<dbReference type="OrthoDB" id="5294350at2"/>
<feature type="transmembrane region" description="Helical" evidence="1">
    <location>
        <begin position="192"/>
        <end position="212"/>
    </location>
</feature>
<gene>
    <name evidence="3" type="ORF">Ga0123461_0836</name>
</gene>
<evidence type="ECO:0000313" key="3">
    <source>
        <dbReference type="EMBL" id="ATX79256.1"/>
    </source>
</evidence>
<dbReference type="RefSeq" id="WP_100277169.1">
    <property type="nucleotide sequence ID" value="NZ_CP018799.1"/>
</dbReference>
<sequence length="214" mass="21885">MEFLLSAMLTTFIIGLSFGAGACMFTCIPTLGVMLLAQDIGAKETSLQTLRFNLGRMAAYALLAAVSGLVGASLVGLLDMSHANLIFAAMLLFSAVLLWRKGKVAGCSSSGQTKRLRAGLFGMGFAMGLRPCAPLAGVMAAAATTGSGAYGLLLGLSFGAGAIVIPQLVFGYGLGKAGGEIRSQLRGRQQQLARIGASVLAFVGISVGMGWLSL</sequence>
<feature type="transmembrane region" description="Helical" evidence="1">
    <location>
        <begin position="83"/>
        <end position="99"/>
    </location>
</feature>
<reference evidence="3 4" key="1">
    <citation type="submission" date="2016-12" db="EMBL/GenBank/DDBJ databases">
        <title>Isolation and genomic insights into novel planktonic Zetaproteobacteria from stratified waters of the Chesapeake Bay.</title>
        <authorList>
            <person name="McAllister S.M."/>
            <person name="Kato S."/>
            <person name="Chan C.S."/>
            <person name="Chiu B.K."/>
            <person name="Field E.K."/>
        </authorList>
    </citation>
    <scope>NUCLEOTIDE SEQUENCE [LARGE SCALE GENOMIC DNA]</scope>
    <source>
        <strain evidence="3 4">CP-5</strain>
    </source>
</reference>
<keyword evidence="1" id="KW-0812">Transmembrane</keyword>
<keyword evidence="4" id="KW-1185">Reference proteome</keyword>
<feature type="transmembrane region" description="Helical" evidence="1">
    <location>
        <begin position="120"/>
        <end position="143"/>
    </location>
</feature>
<name>A0A2K8L4U8_MARES</name>